<proteinExistence type="predicted"/>
<sequence length="60" mass="6768">MFNRLPNKAKNKNVRGGAHEVINHAHRLHGEHQHVTASIDVLSKLPPETPYAEAEEDYAQ</sequence>
<protein>
    <submittedName>
        <fullName evidence="1">Uncharacterized protein</fullName>
    </submittedName>
</protein>
<reference evidence="1 2" key="1">
    <citation type="submission" date="2018-02" db="EMBL/GenBank/DDBJ databases">
        <title>Subsurface microbial communities from deep shales in Ohio and West Virginia, USA.</title>
        <authorList>
            <person name="Wrighton K."/>
        </authorList>
    </citation>
    <scope>NUCLEOTIDE SEQUENCE [LARGE SCALE GENOMIC DNA]</scope>
    <source>
        <strain evidence="1 2">OWC-DMM</strain>
    </source>
</reference>
<organism evidence="1 2">
    <name type="scientific">Methylobacter tundripaludum</name>
    <dbReference type="NCBI Taxonomy" id="173365"/>
    <lineage>
        <taxon>Bacteria</taxon>
        <taxon>Pseudomonadati</taxon>
        <taxon>Pseudomonadota</taxon>
        <taxon>Gammaproteobacteria</taxon>
        <taxon>Methylococcales</taxon>
        <taxon>Methylococcaceae</taxon>
        <taxon>Methylobacter</taxon>
    </lineage>
</organism>
<accession>A0A2S6HE21</accession>
<name>A0A2S6HE21_9GAMM</name>
<dbReference type="EMBL" id="PTIZ01000005">
    <property type="protein sequence ID" value="PPK75744.1"/>
    <property type="molecule type" value="Genomic_DNA"/>
</dbReference>
<gene>
    <name evidence="1" type="ORF">B0F87_105216</name>
</gene>
<comment type="caution">
    <text evidence="1">The sequence shown here is derived from an EMBL/GenBank/DDBJ whole genome shotgun (WGS) entry which is preliminary data.</text>
</comment>
<evidence type="ECO:0000313" key="2">
    <source>
        <dbReference type="Proteomes" id="UP000240010"/>
    </source>
</evidence>
<dbReference type="Proteomes" id="UP000240010">
    <property type="component" value="Unassembled WGS sequence"/>
</dbReference>
<evidence type="ECO:0000313" key="1">
    <source>
        <dbReference type="EMBL" id="PPK75744.1"/>
    </source>
</evidence>
<dbReference type="AlphaFoldDB" id="A0A2S6HE21"/>